<evidence type="ECO:0000313" key="2">
    <source>
        <dbReference type="EMBL" id="GAA2175900.1"/>
    </source>
</evidence>
<proteinExistence type="predicted"/>
<feature type="region of interest" description="Disordered" evidence="1">
    <location>
        <begin position="92"/>
        <end position="114"/>
    </location>
</feature>
<gene>
    <name evidence="2" type="ORF">GCM10009784_20160</name>
</gene>
<accession>A0ABP5MMN5</accession>
<sequence length="114" mass="12400">MVPASVSCCPNFYRVLPGSWNGLRFCDRLRAIQVEDTVQPVRAGHALPRCPAVPCHGISVGTYALPSGPAGRYVYNPPAAEPVWSAGSDALRQERVGQRHRKDTETGVRSQDGR</sequence>
<comment type="caution">
    <text evidence="2">The sequence shown here is derived from an EMBL/GenBank/DDBJ whole genome shotgun (WGS) entry which is preliminary data.</text>
</comment>
<dbReference type="EMBL" id="BAAAON010000002">
    <property type="protein sequence ID" value="GAA2175900.1"/>
    <property type="molecule type" value="Genomic_DNA"/>
</dbReference>
<organism evidence="2 3">
    <name type="scientific">Arthrobacter parietis</name>
    <dbReference type="NCBI Taxonomy" id="271434"/>
    <lineage>
        <taxon>Bacteria</taxon>
        <taxon>Bacillati</taxon>
        <taxon>Actinomycetota</taxon>
        <taxon>Actinomycetes</taxon>
        <taxon>Micrococcales</taxon>
        <taxon>Micrococcaceae</taxon>
        <taxon>Arthrobacter</taxon>
    </lineage>
</organism>
<evidence type="ECO:0000256" key="1">
    <source>
        <dbReference type="SAM" id="MobiDB-lite"/>
    </source>
</evidence>
<dbReference type="Proteomes" id="UP001500974">
    <property type="component" value="Unassembled WGS sequence"/>
</dbReference>
<keyword evidence="3" id="KW-1185">Reference proteome</keyword>
<protein>
    <submittedName>
        <fullName evidence="2">Uncharacterized protein</fullName>
    </submittedName>
</protein>
<reference evidence="3" key="1">
    <citation type="journal article" date="2019" name="Int. J. Syst. Evol. Microbiol.">
        <title>The Global Catalogue of Microorganisms (GCM) 10K type strain sequencing project: providing services to taxonomists for standard genome sequencing and annotation.</title>
        <authorList>
            <consortium name="The Broad Institute Genomics Platform"/>
            <consortium name="The Broad Institute Genome Sequencing Center for Infectious Disease"/>
            <person name="Wu L."/>
            <person name="Ma J."/>
        </authorList>
    </citation>
    <scope>NUCLEOTIDE SEQUENCE [LARGE SCALE GENOMIC DNA]</scope>
    <source>
        <strain evidence="3">JCM 14917</strain>
    </source>
</reference>
<evidence type="ECO:0000313" key="3">
    <source>
        <dbReference type="Proteomes" id="UP001500974"/>
    </source>
</evidence>
<name>A0ABP5MMN5_9MICC</name>